<accession>A0ABT5TKC7</accession>
<keyword evidence="2" id="KW-1185">Reference proteome</keyword>
<sequence length="156" mass="16858">MKKILLIGLLGIALFGYFDKNVQTTQIVQNVFAADTSVSASNSASANNSALQNAIDNQQSNVQVAGAGEVIKVLGDDLKGSRHQRFILKIASGGTLLVAHNIDLAPRINGLNVGDTVEFYGVYEFNYKGGVIHWTHHDPRGQHIGGWLKHNGSTYQ</sequence>
<dbReference type="InterPro" id="IPR021856">
    <property type="entry name" value="DUF3465"/>
</dbReference>
<evidence type="ECO:0000313" key="2">
    <source>
        <dbReference type="Proteomes" id="UP001213691"/>
    </source>
</evidence>
<dbReference type="Proteomes" id="UP001213691">
    <property type="component" value="Unassembled WGS sequence"/>
</dbReference>
<comment type="caution">
    <text evidence="1">The sequence shown here is derived from an EMBL/GenBank/DDBJ whole genome shotgun (WGS) entry which is preliminary data.</text>
</comment>
<proteinExistence type="predicted"/>
<evidence type="ECO:0000313" key="1">
    <source>
        <dbReference type="EMBL" id="MDD8058922.1"/>
    </source>
</evidence>
<dbReference type="RefSeq" id="WP_238106802.1">
    <property type="nucleotide sequence ID" value="NZ_JAQQPZ010000004.1"/>
</dbReference>
<organism evidence="1 2">
    <name type="scientific">Shewanella metallivivens</name>
    <dbReference type="NCBI Taxonomy" id="2872342"/>
    <lineage>
        <taxon>Bacteria</taxon>
        <taxon>Pseudomonadati</taxon>
        <taxon>Pseudomonadota</taxon>
        <taxon>Gammaproteobacteria</taxon>
        <taxon>Alteromonadales</taxon>
        <taxon>Shewanellaceae</taxon>
        <taxon>Shewanella</taxon>
    </lineage>
</organism>
<dbReference type="Pfam" id="PF11948">
    <property type="entry name" value="DUF3465"/>
    <property type="match status" value="1"/>
</dbReference>
<gene>
    <name evidence="1" type="ORF">PQR79_07235</name>
</gene>
<reference evidence="1 2" key="1">
    <citation type="submission" date="2023-02" db="EMBL/GenBank/DDBJ databases">
        <title>Genome sequence of Shewanella metallivivens ER-Te-42B-Light, sp. nov., enriched from sulfide tube worms (Riftia pachyptila) isolated from Explorer Ridge in the Pacific Ocean.</title>
        <authorList>
            <person name="Maltman C."/>
            <person name="Kuzyk S.B."/>
            <person name="Kyndt J.A."/>
            <person name="Yurkov V."/>
        </authorList>
    </citation>
    <scope>NUCLEOTIDE SEQUENCE [LARGE SCALE GENOMIC DNA]</scope>
    <source>
        <strain evidence="1 2">ER-Te-42B-Light</strain>
    </source>
</reference>
<name>A0ABT5TKC7_9GAMM</name>
<protein>
    <submittedName>
        <fullName evidence="1">DUF3465 domain-containing protein</fullName>
    </submittedName>
</protein>
<dbReference type="EMBL" id="JAQQPZ010000004">
    <property type="protein sequence ID" value="MDD8058922.1"/>
    <property type="molecule type" value="Genomic_DNA"/>
</dbReference>